<dbReference type="AlphaFoldDB" id="A0A917R5C7"/>
<name>A0A917R5C7_9ACTN</name>
<evidence type="ECO:0000313" key="1">
    <source>
        <dbReference type="EMBL" id="GGK89270.1"/>
    </source>
</evidence>
<dbReference type="Proteomes" id="UP000637788">
    <property type="component" value="Unassembled WGS sequence"/>
</dbReference>
<accession>A0A917R5C7</accession>
<sequence>MVTACVSPVCLTEDGPANAGAARVPMTPVVASVATPTALEEDVRFVRLGRRCFPVARVNAMKWLVLSFLLAYRVS</sequence>
<evidence type="ECO:0000313" key="2">
    <source>
        <dbReference type="Proteomes" id="UP000637788"/>
    </source>
</evidence>
<comment type="caution">
    <text evidence="1">The sequence shown here is derived from an EMBL/GenBank/DDBJ whole genome shotgun (WGS) entry which is preliminary data.</text>
</comment>
<keyword evidence="2" id="KW-1185">Reference proteome</keyword>
<organism evidence="1 2">
    <name type="scientific">Streptomyces flaveus</name>
    <dbReference type="NCBI Taxonomy" id="66370"/>
    <lineage>
        <taxon>Bacteria</taxon>
        <taxon>Bacillati</taxon>
        <taxon>Actinomycetota</taxon>
        <taxon>Actinomycetes</taxon>
        <taxon>Kitasatosporales</taxon>
        <taxon>Streptomycetaceae</taxon>
        <taxon>Streptomyces</taxon>
        <taxon>Streptomyces aurantiacus group</taxon>
    </lineage>
</organism>
<reference evidence="1" key="2">
    <citation type="submission" date="2020-09" db="EMBL/GenBank/DDBJ databases">
        <authorList>
            <person name="Sun Q."/>
            <person name="Ohkuma M."/>
        </authorList>
    </citation>
    <scope>NUCLEOTIDE SEQUENCE</scope>
    <source>
        <strain evidence="1">JCM 3035</strain>
    </source>
</reference>
<reference evidence="1" key="1">
    <citation type="journal article" date="2014" name="Int. J. Syst. Evol. Microbiol.">
        <title>Complete genome sequence of Corynebacterium casei LMG S-19264T (=DSM 44701T), isolated from a smear-ripened cheese.</title>
        <authorList>
            <consortium name="US DOE Joint Genome Institute (JGI-PGF)"/>
            <person name="Walter F."/>
            <person name="Albersmeier A."/>
            <person name="Kalinowski J."/>
            <person name="Ruckert C."/>
        </authorList>
    </citation>
    <scope>NUCLEOTIDE SEQUENCE</scope>
    <source>
        <strain evidence="1">JCM 3035</strain>
    </source>
</reference>
<protein>
    <submittedName>
        <fullName evidence="1">Uncharacterized protein</fullName>
    </submittedName>
</protein>
<dbReference type="EMBL" id="BMPQ01000017">
    <property type="protein sequence ID" value="GGK89270.1"/>
    <property type="molecule type" value="Genomic_DNA"/>
</dbReference>
<gene>
    <name evidence="1" type="ORF">GCM10010094_57920</name>
</gene>
<proteinExistence type="predicted"/>